<keyword evidence="3" id="KW-0863">Zinc-finger</keyword>
<dbReference type="AlphaFoldDB" id="A0AA88X4I6"/>
<dbReference type="InterPro" id="IPR040025">
    <property type="entry name" value="Znf622/Rei1/Reh1"/>
</dbReference>
<accession>A0AA88X4I6</accession>
<comment type="similarity">
    <text evidence="5">Belongs to the REI1 family.</text>
</comment>
<protein>
    <recommendedName>
        <fullName evidence="6">C2H2-type domain-containing protein</fullName>
    </recommendedName>
</protein>
<dbReference type="Pfam" id="PF12171">
    <property type="entry name" value="zf-C2H2_jaz"/>
    <property type="match status" value="1"/>
</dbReference>
<dbReference type="PANTHER" id="PTHR13182">
    <property type="entry name" value="ZINC FINGER PROTEIN 622"/>
    <property type="match status" value="1"/>
</dbReference>
<dbReference type="Gene3D" id="3.30.160.60">
    <property type="entry name" value="Classic Zinc Finger"/>
    <property type="match status" value="1"/>
</dbReference>
<dbReference type="InterPro" id="IPR003604">
    <property type="entry name" value="Matrin/U1-like-C_Znf_C2H2"/>
</dbReference>
<evidence type="ECO:0000313" key="7">
    <source>
        <dbReference type="EMBL" id="KAK3039189.1"/>
    </source>
</evidence>
<dbReference type="InterPro" id="IPR022755">
    <property type="entry name" value="Znf_C2H2_jaz"/>
</dbReference>
<evidence type="ECO:0000256" key="2">
    <source>
        <dbReference type="ARBA" id="ARBA00022723"/>
    </source>
</evidence>
<dbReference type="Proteomes" id="UP001188597">
    <property type="component" value="Unassembled WGS sequence"/>
</dbReference>
<gene>
    <name evidence="7" type="ORF">RJ639_029046</name>
</gene>
<dbReference type="EMBL" id="JAVXUP010000081">
    <property type="protein sequence ID" value="KAK3039189.1"/>
    <property type="molecule type" value="Genomic_DNA"/>
</dbReference>
<dbReference type="InterPro" id="IPR036236">
    <property type="entry name" value="Znf_C2H2_sf"/>
</dbReference>
<evidence type="ECO:0000256" key="5">
    <source>
        <dbReference type="ARBA" id="ARBA00034126"/>
    </source>
</evidence>
<feature type="domain" description="C2H2-type" evidence="6">
    <location>
        <begin position="6"/>
        <end position="28"/>
    </location>
</feature>
<dbReference type="GO" id="GO:0003676">
    <property type="term" value="F:nucleic acid binding"/>
    <property type="evidence" value="ECO:0007669"/>
    <property type="project" value="InterPro"/>
</dbReference>
<evidence type="ECO:0000313" key="8">
    <source>
        <dbReference type="Proteomes" id="UP001188597"/>
    </source>
</evidence>
<comment type="caution">
    <text evidence="7">The sequence shown here is derived from an EMBL/GenBank/DDBJ whole genome shotgun (WGS) entry which is preliminary data.</text>
</comment>
<sequence>MPGLTCNACNKEFEDDSQQKLHYKSEWHRYNLKRKKRIHPSDSGLISEYGSDRTISIRYLPVAPIPRQWLKNL</sequence>
<dbReference type="SMART" id="SM00451">
    <property type="entry name" value="ZnF_U1"/>
    <property type="match status" value="1"/>
</dbReference>
<dbReference type="PROSITE" id="PS00028">
    <property type="entry name" value="ZINC_FINGER_C2H2_1"/>
    <property type="match status" value="1"/>
</dbReference>
<evidence type="ECO:0000259" key="6">
    <source>
        <dbReference type="PROSITE" id="PS00028"/>
    </source>
</evidence>
<dbReference type="InterPro" id="IPR013087">
    <property type="entry name" value="Znf_C2H2_type"/>
</dbReference>
<keyword evidence="4" id="KW-0862">Zinc</keyword>
<evidence type="ECO:0000256" key="3">
    <source>
        <dbReference type="ARBA" id="ARBA00022771"/>
    </source>
</evidence>
<dbReference type="GO" id="GO:0042273">
    <property type="term" value="P:ribosomal large subunit biogenesis"/>
    <property type="evidence" value="ECO:0007669"/>
    <property type="project" value="TreeGrafter"/>
</dbReference>
<dbReference type="SUPFAM" id="SSF57667">
    <property type="entry name" value="beta-beta-alpha zinc fingers"/>
    <property type="match status" value="1"/>
</dbReference>
<dbReference type="PANTHER" id="PTHR13182:SF8">
    <property type="entry name" value="CYTOPLASMIC 60S SUBUNIT BIOGENESIS FACTOR ZNF622"/>
    <property type="match status" value="1"/>
</dbReference>
<organism evidence="7 8">
    <name type="scientific">Escallonia herrerae</name>
    <dbReference type="NCBI Taxonomy" id="1293975"/>
    <lineage>
        <taxon>Eukaryota</taxon>
        <taxon>Viridiplantae</taxon>
        <taxon>Streptophyta</taxon>
        <taxon>Embryophyta</taxon>
        <taxon>Tracheophyta</taxon>
        <taxon>Spermatophyta</taxon>
        <taxon>Magnoliopsida</taxon>
        <taxon>eudicotyledons</taxon>
        <taxon>Gunneridae</taxon>
        <taxon>Pentapetalae</taxon>
        <taxon>asterids</taxon>
        <taxon>campanulids</taxon>
        <taxon>Escalloniales</taxon>
        <taxon>Escalloniaceae</taxon>
        <taxon>Escallonia</taxon>
    </lineage>
</organism>
<keyword evidence="2" id="KW-0479">Metal-binding</keyword>
<keyword evidence="1" id="KW-0690">Ribosome biogenesis</keyword>
<evidence type="ECO:0000256" key="1">
    <source>
        <dbReference type="ARBA" id="ARBA00022517"/>
    </source>
</evidence>
<reference evidence="7" key="1">
    <citation type="submission" date="2022-12" db="EMBL/GenBank/DDBJ databases">
        <title>Draft genome assemblies for two species of Escallonia (Escalloniales).</title>
        <authorList>
            <person name="Chanderbali A."/>
            <person name="Dervinis C."/>
            <person name="Anghel I."/>
            <person name="Soltis D."/>
            <person name="Soltis P."/>
            <person name="Zapata F."/>
        </authorList>
    </citation>
    <scope>NUCLEOTIDE SEQUENCE</scope>
    <source>
        <strain evidence="7">UCBG64.0493</strain>
        <tissue evidence="7">Leaf</tissue>
    </source>
</reference>
<proteinExistence type="inferred from homology"/>
<dbReference type="GO" id="GO:0030687">
    <property type="term" value="C:preribosome, large subunit precursor"/>
    <property type="evidence" value="ECO:0007669"/>
    <property type="project" value="TreeGrafter"/>
</dbReference>
<name>A0AA88X4I6_9ASTE</name>
<dbReference type="GO" id="GO:0008270">
    <property type="term" value="F:zinc ion binding"/>
    <property type="evidence" value="ECO:0007669"/>
    <property type="project" value="UniProtKB-KW"/>
</dbReference>
<keyword evidence="8" id="KW-1185">Reference proteome</keyword>
<evidence type="ECO:0000256" key="4">
    <source>
        <dbReference type="ARBA" id="ARBA00022833"/>
    </source>
</evidence>